<name>A0ABM6JG07_9GAMM</name>
<proteinExistence type="predicted"/>
<evidence type="ECO:0008006" key="3">
    <source>
        <dbReference type="Google" id="ProtNLM"/>
    </source>
</evidence>
<keyword evidence="2" id="KW-1185">Reference proteome</keyword>
<sequence>MSLSAIKTCAKLMVAVMLLQFISTNLGEHQLHLGDGENEQVNHSHIVFSAPADVCDKADDFTHLFNATSTASEIHNHTLMADNQDYELCLDCQCHGGHSATIDFVAQLMPVAIISEAPKTVIQTYIPPEARLSYRPPILLIS</sequence>
<evidence type="ECO:0000313" key="2">
    <source>
        <dbReference type="Proteomes" id="UP000191820"/>
    </source>
</evidence>
<organism evidence="1 2">
    <name type="scientific">Shewanella japonica</name>
    <dbReference type="NCBI Taxonomy" id="93973"/>
    <lineage>
        <taxon>Bacteria</taxon>
        <taxon>Pseudomonadati</taxon>
        <taxon>Pseudomonadota</taxon>
        <taxon>Gammaproteobacteria</taxon>
        <taxon>Alteromonadales</taxon>
        <taxon>Shewanellaceae</taxon>
        <taxon>Shewanella</taxon>
    </lineage>
</organism>
<dbReference type="Proteomes" id="UP000191820">
    <property type="component" value="Chromosome"/>
</dbReference>
<protein>
    <recommendedName>
        <fullName evidence="3">DUF2946 domain-containing protein</fullName>
    </recommendedName>
</protein>
<dbReference type="RefSeq" id="WP_055022799.1">
    <property type="nucleotide sequence ID" value="NZ_CANMJJ010000003.1"/>
</dbReference>
<accession>A0ABM6JG07</accession>
<reference evidence="1 2" key="1">
    <citation type="submission" date="2017-03" db="EMBL/GenBank/DDBJ databases">
        <title>Genome sequencing of Shewanella japonica KCTC 22435.</title>
        <authorList>
            <person name="Kim K.M."/>
        </authorList>
    </citation>
    <scope>NUCLEOTIDE SEQUENCE [LARGE SCALE GENOMIC DNA]</scope>
    <source>
        <strain evidence="1 2">KCTC 22435</strain>
    </source>
</reference>
<gene>
    <name evidence="1" type="ORF">SJ2017_0591</name>
</gene>
<evidence type="ECO:0000313" key="1">
    <source>
        <dbReference type="EMBL" id="ARD20929.1"/>
    </source>
</evidence>
<dbReference type="EMBL" id="CP020472">
    <property type="protein sequence ID" value="ARD20929.1"/>
    <property type="molecule type" value="Genomic_DNA"/>
</dbReference>